<protein>
    <submittedName>
        <fullName evidence="2">Uncharacterized protein</fullName>
    </submittedName>
</protein>
<keyword evidence="1" id="KW-0472">Membrane</keyword>
<keyword evidence="1" id="KW-1133">Transmembrane helix</keyword>
<reference evidence="2" key="2">
    <citation type="journal article" date="2015" name="Fish Shellfish Immunol.">
        <title>Early steps in the European eel (Anguilla anguilla)-Vibrio vulnificus interaction in the gills: Role of the RtxA13 toxin.</title>
        <authorList>
            <person name="Callol A."/>
            <person name="Pajuelo D."/>
            <person name="Ebbesson L."/>
            <person name="Teles M."/>
            <person name="MacKenzie S."/>
            <person name="Amaro C."/>
        </authorList>
    </citation>
    <scope>NUCLEOTIDE SEQUENCE</scope>
</reference>
<reference evidence="2" key="1">
    <citation type="submission" date="2014-11" db="EMBL/GenBank/DDBJ databases">
        <authorList>
            <person name="Amaro Gonzalez C."/>
        </authorList>
    </citation>
    <scope>NUCLEOTIDE SEQUENCE</scope>
</reference>
<dbReference type="EMBL" id="GBXM01065060">
    <property type="protein sequence ID" value="JAH43517.1"/>
    <property type="molecule type" value="Transcribed_RNA"/>
</dbReference>
<accession>A0A0E9SQJ4</accession>
<dbReference type="AlphaFoldDB" id="A0A0E9SQJ4"/>
<sequence length="47" mass="5418">MQHDAKIQAYWPQCSLILILILYFTFDGFPVRPTVVQEGCCFTCLAH</sequence>
<feature type="transmembrane region" description="Helical" evidence="1">
    <location>
        <begin position="7"/>
        <end position="26"/>
    </location>
</feature>
<evidence type="ECO:0000256" key="1">
    <source>
        <dbReference type="SAM" id="Phobius"/>
    </source>
</evidence>
<keyword evidence="1" id="KW-0812">Transmembrane</keyword>
<organism evidence="2">
    <name type="scientific">Anguilla anguilla</name>
    <name type="common">European freshwater eel</name>
    <name type="synonym">Muraena anguilla</name>
    <dbReference type="NCBI Taxonomy" id="7936"/>
    <lineage>
        <taxon>Eukaryota</taxon>
        <taxon>Metazoa</taxon>
        <taxon>Chordata</taxon>
        <taxon>Craniata</taxon>
        <taxon>Vertebrata</taxon>
        <taxon>Euteleostomi</taxon>
        <taxon>Actinopterygii</taxon>
        <taxon>Neopterygii</taxon>
        <taxon>Teleostei</taxon>
        <taxon>Anguilliformes</taxon>
        <taxon>Anguillidae</taxon>
        <taxon>Anguilla</taxon>
    </lineage>
</organism>
<name>A0A0E9SQJ4_ANGAN</name>
<evidence type="ECO:0000313" key="2">
    <source>
        <dbReference type="EMBL" id="JAH43517.1"/>
    </source>
</evidence>
<proteinExistence type="predicted"/>